<accession>A0A645IAW1</accession>
<reference evidence="1" key="1">
    <citation type="submission" date="2019-08" db="EMBL/GenBank/DDBJ databases">
        <authorList>
            <person name="Kucharzyk K."/>
            <person name="Murdoch R.W."/>
            <person name="Higgins S."/>
            <person name="Loffler F."/>
        </authorList>
    </citation>
    <scope>NUCLEOTIDE SEQUENCE</scope>
</reference>
<proteinExistence type="predicted"/>
<evidence type="ECO:0000313" key="1">
    <source>
        <dbReference type="EMBL" id="MPN48408.1"/>
    </source>
</evidence>
<name>A0A645IAW1_9ZZZZ</name>
<protein>
    <submittedName>
        <fullName evidence="1">Uncharacterized protein</fullName>
    </submittedName>
</protein>
<dbReference type="AlphaFoldDB" id="A0A645IAW1"/>
<sequence>MVGGDGNGVVGGVYGVVHKLPFAGFRVVMLRKHGAFLIGKIGFTFIIG</sequence>
<organism evidence="1">
    <name type="scientific">bioreactor metagenome</name>
    <dbReference type="NCBI Taxonomy" id="1076179"/>
    <lineage>
        <taxon>unclassified sequences</taxon>
        <taxon>metagenomes</taxon>
        <taxon>ecological metagenomes</taxon>
    </lineage>
</organism>
<dbReference type="EMBL" id="VSSQ01110714">
    <property type="protein sequence ID" value="MPN48408.1"/>
    <property type="molecule type" value="Genomic_DNA"/>
</dbReference>
<gene>
    <name evidence="1" type="ORF">SDC9_196015</name>
</gene>
<comment type="caution">
    <text evidence="1">The sequence shown here is derived from an EMBL/GenBank/DDBJ whole genome shotgun (WGS) entry which is preliminary data.</text>
</comment>